<gene>
    <name evidence="1" type="ORF">S12H4_48387</name>
</gene>
<name>X1TFH3_9ZZZZ</name>
<sequence>YKLLRMRYASFTRYFGHLKRLDWVKETGKTEASAIQEPAPGVVNPEGKPRVYYRLTAAGWKASLAEISNPVRTLYPQFDSAYAKTKRKLHQYAKY</sequence>
<feature type="non-terminal residue" evidence="1">
    <location>
        <position position="1"/>
    </location>
</feature>
<proteinExistence type="predicted"/>
<reference evidence="1" key="1">
    <citation type="journal article" date="2014" name="Front. Microbiol.">
        <title>High frequency of phylogenetically diverse reductive dehalogenase-homologous genes in deep subseafloor sedimentary metagenomes.</title>
        <authorList>
            <person name="Kawai M."/>
            <person name="Futagami T."/>
            <person name="Toyoda A."/>
            <person name="Takaki Y."/>
            <person name="Nishi S."/>
            <person name="Hori S."/>
            <person name="Arai W."/>
            <person name="Tsubouchi T."/>
            <person name="Morono Y."/>
            <person name="Uchiyama I."/>
            <person name="Ito T."/>
            <person name="Fujiyama A."/>
            <person name="Inagaki F."/>
            <person name="Takami H."/>
        </authorList>
    </citation>
    <scope>NUCLEOTIDE SEQUENCE</scope>
    <source>
        <strain evidence="1">Expedition CK06-06</strain>
    </source>
</reference>
<evidence type="ECO:0000313" key="1">
    <source>
        <dbReference type="EMBL" id="GAJ04004.1"/>
    </source>
</evidence>
<protein>
    <submittedName>
        <fullName evidence="1">Uncharacterized protein</fullName>
    </submittedName>
</protein>
<dbReference type="EMBL" id="BARW01030237">
    <property type="protein sequence ID" value="GAJ04004.1"/>
    <property type="molecule type" value="Genomic_DNA"/>
</dbReference>
<dbReference type="AlphaFoldDB" id="X1TFH3"/>
<comment type="caution">
    <text evidence="1">The sequence shown here is derived from an EMBL/GenBank/DDBJ whole genome shotgun (WGS) entry which is preliminary data.</text>
</comment>
<organism evidence="1">
    <name type="scientific">marine sediment metagenome</name>
    <dbReference type="NCBI Taxonomy" id="412755"/>
    <lineage>
        <taxon>unclassified sequences</taxon>
        <taxon>metagenomes</taxon>
        <taxon>ecological metagenomes</taxon>
    </lineage>
</organism>
<accession>X1TFH3</accession>